<dbReference type="SMART" id="SM00248">
    <property type="entry name" value="ANK"/>
    <property type="match status" value="2"/>
</dbReference>
<sequence length="118" mass="12842">MAESLKWACENGDIDAVKNHIGENKDLVNTIGSTGRYPLHFAADYGQTEIIEYLVSQGADVNMSDKHGITPLLAAIWEGHTKSVQVLLDNGAKKDGKAPDGSSYIDSAEKEEIKNILR</sequence>
<feature type="repeat" description="ANK" evidence="3">
    <location>
        <begin position="34"/>
        <end position="66"/>
    </location>
</feature>
<evidence type="ECO:0000313" key="5">
    <source>
        <dbReference type="Proteomes" id="UP000749559"/>
    </source>
</evidence>
<feature type="repeat" description="ANK" evidence="3">
    <location>
        <begin position="67"/>
        <end position="99"/>
    </location>
</feature>
<keyword evidence="1" id="KW-0677">Repeat</keyword>
<dbReference type="InterPro" id="IPR002110">
    <property type="entry name" value="Ankyrin_rpt"/>
</dbReference>
<protein>
    <recommendedName>
        <fullName evidence="6">Myotrophin</fullName>
    </recommendedName>
</protein>
<evidence type="ECO:0000256" key="3">
    <source>
        <dbReference type="PROSITE-ProRule" id="PRU00023"/>
    </source>
</evidence>
<dbReference type="GO" id="GO:0031436">
    <property type="term" value="C:BRCA1-BARD1 complex"/>
    <property type="evidence" value="ECO:0007669"/>
    <property type="project" value="TreeGrafter"/>
</dbReference>
<keyword evidence="2 3" id="KW-0040">ANK repeat</keyword>
<dbReference type="InterPro" id="IPR036770">
    <property type="entry name" value="Ankyrin_rpt-contain_sf"/>
</dbReference>
<dbReference type="Pfam" id="PF12796">
    <property type="entry name" value="Ank_2"/>
    <property type="match status" value="1"/>
</dbReference>
<evidence type="ECO:0000256" key="2">
    <source>
        <dbReference type="ARBA" id="ARBA00023043"/>
    </source>
</evidence>
<dbReference type="Gene3D" id="1.25.40.20">
    <property type="entry name" value="Ankyrin repeat-containing domain"/>
    <property type="match status" value="1"/>
</dbReference>
<dbReference type="GO" id="GO:0085020">
    <property type="term" value="P:protein K6-linked ubiquitination"/>
    <property type="evidence" value="ECO:0007669"/>
    <property type="project" value="TreeGrafter"/>
</dbReference>
<reference evidence="4" key="1">
    <citation type="submission" date="2022-03" db="EMBL/GenBank/DDBJ databases">
        <authorList>
            <person name="Martin C."/>
        </authorList>
    </citation>
    <scope>NUCLEOTIDE SEQUENCE</scope>
</reference>
<dbReference type="PROSITE" id="PS50297">
    <property type="entry name" value="ANK_REP_REGION"/>
    <property type="match status" value="2"/>
</dbReference>
<organism evidence="4 5">
    <name type="scientific">Owenia fusiformis</name>
    <name type="common">Polychaete worm</name>
    <dbReference type="NCBI Taxonomy" id="6347"/>
    <lineage>
        <taxon>Eukaryota</taxon>
        <taxon>Metazoa</taxon>
        <taxon>Spiralia</taxon>
        <taxon>Lophotrochozoa</taxon>
        <taxon>Annelida</taxon>
        <taxon>Polychaeta</taxon>
        <taxon>Sedentaria</taxon>
        <taxon>Canalipalpata</taxon>
        <taxon>Sabellida</taxon>
        <taxon>Oweniida</taxon>
        <taxon>Oweniidae</taxon>
        <taxon>Owenia</taxon>
    </lineage>
</organism>
<dbReference type="Proteomes" id="UP000749559">
    <property type="component" value="Unassembled WGS sequence"/>
</dbReference>
<evidence type="ECO:0000256" key="1">
    <source>
        <dbReference type="ARBA" id="ARBA00022737"/>
    </source>
</evidence>
<dbReference type="OrthoDB" id="5946465at2759"/>
<name>A0A8S4P0R1_OWEFU</name>
<dbReference type="PANTHER" id="PTHR24171:SF8">
    <property type="entry name" value="BRCA1-ASSOCIATED RING DOMAIN PROTEIN 1"/>
    <property type="match status" value="1"/>
</dbReference>
<keyword evidence="5" id="KW-1185">Reference proteome</keyword>
<dbReference type="AlphaFoldDB" id="A0A8S4P0R1"/>
<evidence type="ECO:0000313" key="4">
    <source>
        <dbReference type="EMBL" id="CAH1787770.1"/>
    </source>
</evidence>
<proteinExistence type="predicted"/>
<dbReference type="GO" id="GO:0070531">
    <property type="term" value="C:BRCA1-A complex"/>
    <property type="evidence" value="ECO:0007669"/>
    <property type="project" value="TreeGrafter"/>
</dbReference>
<accession>A0A8S4P0R1</accession>
<dbReference type="EMBL" id="CAIIXF020000006">
    <property type="protein sequence ID" value="CAH1787770.1"/>
    <property type="molecule type" value="Genomic_DNA"/>
</dbReference>
<dbReference type="PROSITE" id="PS50088">
    <property type="entry name" value="ANK_REPEAT"/>
    <property type="match status" value="2"/>
</dbReference>
<dbReference type="SUPFAM" id="SSF48403">
    <property type="entry name" value="Ankyrin repeat"/>
    <property type="match status" value="1"/>
</dbReference>
<comment type="caution">
    <text evidence="4">The sequence shown here is derived from an EMBL/GenBank/DDBJ whole genome shotgun (WGS) entry which is preliminary data.</text>
</comment>
<gene>
    <name evidence="4" type="ORF">OFUS_LOCUS13410</name>
</gene>
<dbReference type="PANTHER" id="PTHR24171">
    <property type="entry name" value="ANKYRIN REPEAT DOMAIN-CONTAINING PROTEIN 39-RELATED"/>
    <property type="match status" value="1"/>
</dbReference>
<dbReference type="PRINTS" id="PR01415">
    <property type="entry name" value="ANKYRIN"/>
</dbReference>
<dbReference type="GO" id="GO:0004842">
    <property type="term" value="F:ubiquitin-protein transferase activity"/>
    <property type="evidence" value="ECO:0007669"/>
    <property type="project" value="TreeGrafter"/>
</dbReference>
<evidence type="ECO:0008006" key="6">
    <source>
        <dbReference type="Google" id="ProtNLM"/>
    </source>
</evidence>